<dbReference type="Gene3D" id="3.90.1170.50">
    <property type="entry name" value="Aldehyde oxidase/xanthine dehydrogenase, a/b hammerhead"/>
    <property type="match status" value="1"/>
</dbReference>
<gene>
    <name evidence="4" type="ORF">CH341_12290</name>
</gene>
<dbReference type="Pfam" id="PF02738">
    <property type="entry name" value="MoCoBD_1"/>
    <property type="match status" value="1"/>
</dbReference>
<name>A0A327KY49_9BRAD</name>
<evidence type="ECO:0000313" key="5">
    <source>
        <dbReference type="Proteomes" id="UP000249130"/>
    </source>
</evidence>
<dbReference type="RefSeq" id="WP_111419328.1">
    <property type="nucleotide sequence ID" value="NZ_NPEX01000069.1"/>
</dbReference>
<dbReference type="PANTHER" id="PTHR11908">
    <property type="entry name" value="XANTHINE DEHYDROGENASE"/>
    <property type="match status" value="1"/>
</dbReference>
<dbReference type="AlphaFoldDB" id="A0A327KY49"/>
<dbReference type="GO" id="GO:0016491">
    <property type="term" value="F:oxidoreductase activity"/>
    <property type="evidence" value="ECO:0007669"/>
    <property type="project" value="UniProtKB-KW"/>
</dbReference>
<dbReference type="InterPro" id="IPR008274">
    <property type="entry name" value="AldOxase/xan_DH_MoCoBD1"/>
</dbReference>
<proteinExistence type="predicted"/>
<dbReference type="PANTHER" id="PTHR11908:SF132">
    <property type="entry name" value="ALDEHYDE OXIDASE 1-RELATED"/>
    <property type="match status" value="1"/>
</dbReference>
<sequence>MSGKGVGASVPRTEDDRFLRGRGQYVADWRVPGTREVAFVRSPVAHARLRGVRVPEGCAGRVFTAADLVGVKPVRAITSIKGFKLSSEPILATGKLRFVGEIVAVCVAETRAEAEDLAEQVELDLEELPAVSDMLEARRPGAPLVHEEWGDNVFIETVEDRGMTDEVLAAPLKITREIRTARQCMFPMEGRGALAFFDARLRYLTLVSATQMPHIVQLGVADCLGLPDSAVRVISPDVGGGFGYKGLLCREEVVLGWLAQTLGHPVRWLEDCREHLTANANCREHHYVVTGYATREGRLLGVDCVAHVDAGAYSVYPTSAALEASMVASLIPGPYDFRAYRCRSAAVATTKCPILPYRGVGRTGVCLAIEAVMDGIAREIGVEPHEVRRRNLVRPEQMPYDNVMGRHFDGGDYPESLRRAVEGIGLDAIRARQARGEPDGRLIGVGVAIFCEQGAHGTTVLASWGRPVVPGWEQAIARLTVDGDLEIRVGTHSHGQGHETTFAQVAHEVLGVPFERIRVMQGDTLYTPFSTATWGSRSMVMGGGAVAEACRILGERAKTIGAWLMQADAADVSVSEGCVTSASASVTLAEVARAWYLQPQHLPPGVDTGGLEVTAGYRAKRDSGTFSYATHAVCVAVDPGTGLVEILDYVVVEDGGVLINPMIVDGQIRGGTVQGIGTGLFEAVPFDAQGQPLASTLIDYLLPGAADVPEIRVLHMETPSPNTTFGAKGIGEGGAIGPPAALVSAVNDALRPLGVELQGVPLGPERILEAIAAAARKGGDA</sequence>
<keyword evidence="2" id="KW-0560">Oxidoreductase</keyword>
<dbReference type="EMBL" id="NPEX01000069">
    <property type="protein sequence ID" value="RAI43810.1"/>
    <property type="molecule type" value="Genomic_DNA"/>
</dbReference>
<evidence type="ECO:0000313" key="4">
    <source>
        <dbReference type="EMBL" id="RAI43810.1"/>
    </source>
</evidence>
<organism evidence="4 5">
    <name type="scientific">Rhodoplanes roseus</name>
    <dbReference type="NCBI Taxonomy" id="29409"/>
    <lineage>
        <taxon>Bacteria</taxon>
        <taxon>Pseudomonadati</taxon>
        <taxon>Pseudomonadota</taxon>
        <taxon>Alphaproteobacteria</taxon>
        <taxon>Hyphomicrobiales</taxon>
        <taxon>Nitrobacteraceae</taxon>
        <taxon>Rhodoplanes</taxon>
    </lineage>
</organism>
<dbReference type="SUPFAM" id="SSF56003">
    <property type="entry name" value="Molybdenum cofactor-binding domain"/>
    <property type="match status" value="1"/>
</dbReference>
<dbReference type="InterPro" id="IPR036856">
    <property type="entry name" value="Ald_Oxase/Xan_DH_a/b_sf"/>
</dbReference>
<dbReference type="SMART" id="SM01008">
    <property type="entry name" value="Ald_Xan_dh_C"/>
    <property type="match status" value="1"/>
</dbReference>
<dbReference type="InterPro" id="IPR016208">
    <property type="entry name" value="Ald_Oxase/xanthine_DH-like"/>
</dbReference>
<reference evidence="4 5" key="1">
    <citation type="submission" date="2017-07" db="EMBL/GenBank/DDBJ databases">
        <title>Draft Genome Sequences of Select Purple Nonsulfur Bacteria.</title>
        <authorList>
            <person name="Lasarre B."/>
            <person name="Mckinlay J.B."/>
        </authorList>
    </citation>
    <scope>NUCLEOTIDE SEQUENCE [LARGE SCALE GENOMIC DNA]</scope>
    <source>
        <strain evidence="4 5">DSM 5909</strain>
    </source>
</reference>
<dbReference type="GO" id="GO:0005506">
    <property type="term" value="F:iron ion binding"/>
    <property type="evidence" value="ECO:0007669"/>
    <property type="project" value="InterPro"/>
</dbReference>
<dbReference type="Pfam" id="PF20256">
    <property type="entry name" value="MoCoBD_2"/>
    <property type="match status" value="1"/>
</dbReference>
<protein>
    <submittedName>
        <fullName evidence="4">Carbon monoxide dehydrogenase</fullName>
    </submittedName>
</protein>
<keyword evidence="1" id="KW-0500">Molybdenum</keyword>
<dbReference type="SUPFAM" id="SSF54665">
    <property type="entry name" value="CO dehydrogenase molybdoprotein N-domain-like"/>
    <property type="match status" value="1"/>
</dbReference>
<feature type="domain" description="Aldehyde oxidase/xanthine dehydrogenase a/b hammerhead" evidence="3">
    <location>
        <begin position="20"/>
        <end position="129"/>
    </location>
</feature>
<dbReference type="InterPro" id="IPR037165">
    <property type="entry name" value="AldOxase/xan_DH_Mopterin-bd_sf"/>
</dbReference>
<comment type="caution">
    <text evidence="4">The sequence shown here is derived from an EMBL/GenBank/DDBJ whole genome shotgun (WGS) entry which is preliminary data.</text>
</comment>
<accession>A0A327KY49</accession>
<dbReference type="Gene3D" id="3.30.365.10">
    <property type="entry name" value="Aldehyde oxidase/xanthine dehydrogenase, molybdopterin binding domain"/>
    <property type="match status" value="4"/>
</dbReference>
<dbReference type="OrthoDB" id="9763985at2"/>
<dbReference type="InterPro" id="IPR000674">
    <property type="entry name" value="Ald_Oxase/Xan_DH_a/b"/>
</dbReference>
<dbReference type="Pfam" id="PF01315">
    <property type="entry name" value="Ald_Xan_dh_C"/>
    <property type="match status" value="1"/>
</dbReference>
<dbReference type="Proteomes" id="UP000249130">
    <property type="component" value="Unassembled WGS sequence"/>
</dbReference>
<evidence type="ECO:0000256" key="1">
    <source>
        <dbReference type="ARBA" id="ARBA00022505"/>
    </source>
</evidence>
<keyword evidence="5" id="KW-1185">Reference proteome</keyword>
<dbReference type="InterPro" id="IPR046867">
    <property type="entry name" value="AldOxase/xan_DH_MoCoBD2"/>
</dbReference>
<evidence type="ECO:0000256" key="2">
    <source>
        <dbReference type="ARBA" id="ARBA00023002"/>
    </source>
</evidence>
<evidence type="ECO:0000259" key="3">
    <source>
        <dbReference type="SMART" id="SM01008"/>
    </source>
</evidence>